<evidence type="ECO:0000313" key="4">
    <source>
        <dbReference type="EMBL" id="KIQ71268.1"/>
    </source>
</evidence>
<feature type="chain" id="PRO_5002236171" evidence="2">
    <location>
        <begin position="20"/>
        <end position="376"/>
    </location>
</feature>
<dbReference type="InterPro" id="IPR011055">
    <property type="entry name" value="Dup_hybrid_motif"/>
</dbReference>
<dbReference type="Proteomes" id="UP000035100">
    <property type="component" value="Unassembled WGS sequence"/>
</dbReference>
<feature type="domain" description="M23ase beta-sheet core" evidence="3">
    <location>
        <begin position="261"/>
        <end position="368"/>
    </location>
</feature>
<protein>
    <submittedName>
        <fullName evidence="4">Membrane-bound metallopeptidase</fullName>
    </submittedName>
</protein>
<evidence type="ECO:0000256" key="2">
    <source>
        <dbReference type="SAM" id="SignalP"/>
    </source>
</evidence>
<evidence type="ECO:0000259" key="3">
    <source>
        <dbReference type="Pfam" id="PF01551"/>
    </source>
</evidence>
<dbReference type="EMBL" id="AONG01000002">
    <property type="protein sequence ID" value="KIQ71268.1"/>
    <property type="molecule type" value="Genomic_DNA"/>
</dbReference>
<dbReference type="eggNOG" id="COG4942">
    <property type="taxonomic scope" value="Bacteria"/>
</dbReference>
<dbReference type="Gene3D" id="2.70.70.10">
    <property type="entry name" value="Glucose Permease (Domain IIA)"/>
    <property type="match status" value="1"/>
</dbReference>
<dbReference type="Pfam" id="PF01551">
    <property type="entry name" value="Peptidase_M23"/>
    <property type="match status" value="1"/>
</dbReference>
<evidence type="ECO:0000313" key="5">
    <source>
        <dbReference type="Proteomes" id="UP000035100"/>
    </source>
</evidence>
<dbReference type="InterPro" id="IPR016047">
    <property type="entry name" value="M23ase_b-sheet_dom"/>
</dbReference>
<feature type="signal peptide" evidence="2">
    <location>
        <begin position="1"/>
        <end position="19"/>
    </location>
</feature>
<dbReference type="AlphaFoldDB" id="A0A0D0QJT0"/>
<dbReference type="PATRIC" id="fig|1123501.6.peg.102"/>
<dbReference type="STRING" id="1123501.Wenmar_00036"/>
<comment type="caution">
    <text evidence="4">The sequence shown here is derived from an EMBL/GenBank/DDBJ whole genome shotgun (WGS) entry which is preliminary data.</text>
</comment>
<keyword evidence="5" id="KW-1185">Reference proteome</keyword>
<organism evidence="4 5">
    <name type="scientific">Wenxinia marina DSM 24838</name>
    <dbReference type="NCBI Taxonomy" id="1123501"/>
    <lineage>
        <taxon>Bacteria</taxon>
        <taxon>Pseudomonadati</taxon>
        <taxon>Pseudomonadota</taxon>
        <taxon>Alphaproteobacteria</taxon>
        <taxon>Rhodobacterales</taxon>
        <taxon>Roseobacteraceae</taxon>
        <taxon>Wenxinia</taxon>
    </lineage>
</organism>
<evidence type="ECO:0000256" key="1">
    <source>
        <dbReference type="SAM" id="Coils"/>
    </source>
</evidence>
<keyword evidence="1" id="KW-0175">Coiled coil</keyword>
<sequence>MRRLLAAGAAVLLTLPALAEVDTAAAARDAAERLAAAGERLAGAGEGATERIEALSETVRAYEEGLTALREGLRRVAIRQQSLEAELAGQEEDLSELLATLQTMARAPAPMLLLHPNGPLGTARGGLLAADVAPAIQARVDALKEDLQELSELRALQDSAAGTLAEGLEGAQEARAALAEAAQNREDLPRRFTEDPVRTALLVASTETLDAFAGGLAETVDRELRNIIPDATQRKGTLRLPVEGRVIRGAGEADASGVQRPGIIVATPPRALVTSPAAATIRFRGPLLDYGNVLILEPAPDVLMIFAGLAESFGEAGQVVPEGAPIGLMGGETPGVDAILTETRAGGGANRSETLYLEVREGQAPVDPAGWFDIGQ</sequence>
<gene>
    <name evidence="4" type="ORF">Wenmar_00036</name>
</gene>
<dbReference type="RefSeq" id="WP_018301924.1">
    <property type="nucleotide sequence ID" value="NZ_KB902280.1"/>
</dbReference>
<reference evidence="4 5" key="1">
    <citation type="submission" date="2013-01" db="EMBL/GenBank/DDBJ databases">
        <authorList>
            <person name="Fiebig A."/>
            <person name="Goeker M."/>
            <person name="Klenk H.-P.P."/>
        </authorList>
    </citation>
    <scope>NUCLEOTIDE SEQUENCE [LARGE SCALE GENOMIC DNA]</scope>
    <source>
        <strain evidence="4 5">DSM 24838</strain>
    </source>
</reference>
<name>A0A0D0QJT0_9RHOB</name>
<keyword evidence="2" id="KW-0732">Signal</keyword>
<accession>A0A0D0QJT0</accession>
<proteinExistence type="predicted"/>
<feature type="coiled-coil region" evidence="1">
    <location>
        <begin position="73"/>
        <end position="100"/>
    </location>
</feature>
<dbReference type="SUPFAM" id="SSF51261">
    <property type="entry name" value="Duplicated hybrid motif"/>
    <property type="match status" value="1"/>
</dbReference>
<dbReference type="OrthoDB" id="9809144at2"/>